<organism evidence="5 6">
    <name type="scientific">Aliidiomarina haloalkalitolerans</name>
    <dbReference type="NCBI Taxonomy" id="859059"/>
    <lineage>
        <taxon>Bacteria</taxon>
        <taxon>Pseudomonadati</taxon>
        <taxon>Pseudomonadota</taxon>
        <taxon>Gammaproteobacteria</taxon>
        <taxon>Alteromonadales</taxon>
        <taxon>Idiomarinaceae</taxon>
        <taxon>Aliidiomarina</taxon>
    </lineage>
</organism>
<evidence type="ECO:0000256" key="3">
    <source>
        <dbReference type="ARBA" id="ARBA00022777"/>
    </source>
</evidence>
<name>A0A432VX90_9GAMM</name>
<reference evidence="5 6" key="1">
    <citation type="journal article" date="2011" name="Front. Microbiol.">
        <title>Genomic signatures of strain selection and enhancement in Bacillus atrophaeus var. globigii, a historical biowarfare simulant.</title>
        <authorList>
            <person name="Gibbons H.S."/>
            <person name="Broomall S.M."/>
            <person name="McNew L.A."/>
            <person name="Daligault H."/>
            <person name="Chapman C."/>
            <person name="Bruce D."/>
            <person name="Karavis M."/>
            <person name="Krepps M."/>
            <person name="McGregor P.A."/>
            <person name="Hong C."/>
            <person name="Park K.H."/>
            <person name="Akmal A."/>
            <person name="Feldman A."/>
            <person name="Lin J.S."/>
            <person name="Chang W.E."/>
            <person name="Higgs B.W."/>
            <person name="Demirev P."/>
            <person name="Lindquist J."/>
            <person name="Liem A."/>
            <person name="Fochler E."/>
            <person name="Read T.D."/>
            <person name="Tapia R."/>
            <person name="Johnson S."/>
            <person name="Bishop-Lilly K.A."/>
            <person name="Detter C."/>
            <person name="Han C."/>
            <person name="Sozhamannan S."/>
            <person name="Rosenzweig C.N."/>
            <person name="Skowronski E.W."/>
        </authorList>
    </citation>
    <scope>NUCLEOTIDE SEQUENCE [LARGE SCALE GENOMIC DNA]</scope>
    <source>
        <strain evidence="5 6">AK5</strain>
    </source>
</reference>
<comment type="similarity">
    <text evidence="1">Belongs to the HipA Ser/Thr kinase family.</text>
</comment>
<dbReference type="Pfam" id="PF07804">
    <property type="entry name" value="HipA_C"/>
    <property type="match status" value="1"/>
</dbReference>
<protein>
    <submittedName>
        <fullName evidence="5">Type II toxin-antitoxin system HipA family toxin</fullName>
    </submittedName>
</protein>
<dbReference type="RefSeq" id="WP_126790311.1">
    <property type="nucleotide sequence ID" value="NZ_PIPI01000001.1"/>
</dbReference>
<dbReference type="EMBL" id="PIPI01000001">
    <property type="protein sequence ID" value="RUO21334.1"/>
    <property type="molecule type" value="Genomic_DNA"/>
</dbReference>
<dbReference type="OrthoDB" id="9805913at2"/>
<keyword evidence="2" id="KW-0808">Transferase</keyword>
<proteinExistence type="inferred from homology"/>
<evidence type="ECO:0000256" key="2">
    <source>
        <dbReference type="ARBA" id="ARBA00022679"/>
    </source>
</evidence>
<dbReference type="InterPro" id="IPR012893">
    <property type="entry name" value="HipA-like_C"/>
</dbReference>
<gene>
    <name evidence="5" type="ORF">CWE06_00195</name>
</gene>
<keyword evidence="6" id="KW-1185">Reference proteome</keyword>
<sequence length="336" mass="37421">MGICLGTLKPTADSQLTEGFSRRFVKSMFGLPSLPVGGLTIAMTASEFERQAGPYLEGQSISGVQRKVMVRLEGNKLVPAQGNGDYILKPTPPTISHLPENEHAMMNLARAVGLHAPDCAVIPFEDGEFGYITKRFDKLADGQRLFVEDAASLCQAHSSNKGDHDMWSYELAIRIMYEAAGRKAPVIMKGLQQVLFAYLVGNNDLHLKNFAMYRKPNSASTTMFDFTPMYDVLSVFPYPEYNLADYLTLSLNEAERAGTFSPEYEHFGYYTKQDFVALGQTLGLNEKAATAFVTVLTDKVEKHLKPIVQASLMPEPMQRVIMEEIENRIACLRRAL</sequence>
<accession>A0A432VX90</accession>
<dbReference type="GO" id="GO:0004674">
    <property type="term" value="F:protein serine/threonine kinase activity"/>
    <property type="evidence" value="ECO:0007669"/>
    <property type="project" value="TreeGrafter"/>
</dbReference>
<dbReference type="Gene3D" id="1.10.1070.20">
    <property type="match status" value="1"/>
</dbReference>
<feature type="domain" description="HipA-like C-terminal" evidence="4">
    <location>
        <begin position="60"/>
        <end position="302"/>
    </location>
</feature>
<evidence type="ECO:0000313" key="6">
    <source>
        <dbReference type="Proteomes" id="UP000288212"/>
    </source>
</evidence>
<dbReference type="AlphaFoldDB" id="A0A432VX90"/>
<dbReference type="PANTHER" id="PTHR37419:SF6">
    <property type="entry name" value="KINASE HI_0665-RELATED"/>
    <property type="match status" value="1"/>
</dbReference>
<dbReference type="InterPro" id="IPR052028">
    <property type="entry name" value="HipA_Ser/Thr_kinase"/>
</dbReference>
<dbReference type="Proteomes" id="UP000288212">
    <property type="component" value="Unassembled WGS sequence"/>
</dbReference>
<evidence type="ECO:0000313" key="5">
    <source>
        <dbReference type="EMBL" id="RUO21334.1"/>
    </source>
</evidence>
<dbReference type="PANTHER" id="PTHR37419">
    <property type="entry name" value="SERINE/THREONINE-PROTEIN KINASE TOXIN HIPA"/>
    <property type="match status" value="1"/>
</dbReference>
<evidence type="ECO:0000259" key="4">
    <source>
        <dbReference type="Pfam" id="PF07804"/>
    </source>
</evidence>
<comment type="caution">
    <text evidence="5">The sequence shown here is derived from an EMBL/GenBank/DDBJ whole genome shotgun (WGS) entry which is preliminary data.</text>
</comment>
<dbReference type="GO" id="GO:0005829">
    <property type="term" value="C:cytosol"/>
    <property type="evidence" value="ECO:0007669"/>
    <property type="project" value="TreeGrafter"/>
</dbReference>
<keyword evidence="3" id="KW-0418">Kinase</keyword>
<evidence type="ECO:0000256" key="1">
    <source>
        <dbReference type="ARBA" id="ARBA00010164"/>
    </source>
</evidence>